<evidence type="ECO:0000256" key="12">
    <source>
        <dbReference type="PIRSR" id="PIRSR601621-3"/>
    </source>
</evidence>
<dbReference type="InterPro" id="IPR019794">
    <property type="entry name" value="Peroxidases_AS"/>
</dbReference>
<dbReference type="OrthoDB" id="2113341at2759"/>
<evidence type="ECO:0000256" key="6">
    <source>
        <dbReference type="ARBA" id="ARBA00023002"/>
    </source>
</evidence>
<keyword evidence="5 14" id="KW-0732">Signal</keyword>
<dbReference type="PANTHER" id="PTHR31356:SF66">
    <property type="entry name" value="CATALASE-PEROXIDASE"/>
    <property type="match status" value="1"/>
</dbReference>
<evidence type="ECO:0000313" key="17">
    <source>
        <dbReference type="Proteomes" id="UP000308199"/>
    </source>
</evidence>
<comment type="caution">
    <text evidence="16">The sequence shown here is derived from an EMBL/GenBank/DDBJ whole genome shotgun (WGS) entry which is preliminary data.</text>
</comment>
<dbReference type="InterPro" id="IPR024589">
    <property type="entry name" value="Ligninase_C"/>
</dbReference>
<feature type="binding site" evidence="11">
    <location>
        <position position="88"/>
    </location>
    <ligand>
        <name>Ca(2+)</name>
        <dbReference type="ChEBI" id="CHEBI:29108"/>
        <label>1</label>
    </ligand>
</feature>
<feature type="domain" description="Plant heme peroxidase family profile" evidence="15">
    <location>
        <begin position="125"/>
        <end position="325"/>
    </location>
</feature>
<feature type="binding site" description="axial binding residue" evidence="11">
    <location>
        <position position="198"/>
    </location>
    <ligand>
        <name>heme b</name>
        <dbReference type="ChEBI" id="CHEBI:60344"/>
    </ligand>
    <ligandPart>
        <name>Fe</name>
        <dbReference type="ChEBI" id="CHEBI:18248"/>
    </ligandPart>
</feature>
<feature type="binding site" evidence="11">
    <location>
        <position position="90"/>
    </location>
    <ligand>
        <name>Ca(2+)</name>
        <dbReference type="ChEBI" id="CHEBI:29108"/>
        <label>1</label>
    </ligand>
</feature>
<keyword evidence="9" id="KW-0325">Glycoprotein</keyword>
<evidence type="ECO:0000256" key="1">
    <source>
        <dbReference type="ARBA" id="ARBA00006089"/>
    </source>
</evidence>
<comment type="similarity">
    <text evidence="1 14">Belongs to the peroxidase family. Ligninase subfamily.</text>
</comment>
<evidence type="ECO:0000256" key="14">
    <source>
        <dbReference type="RuleBase" id="RU363051"/>
    </source>
</evidence>
<dbReference type="InterPro" id="IPR019793">
    <property type="entry name" value="Peroxidases_heam-ligand_BS"/>
</dbReference>
<dbReference type="Gene3D" id="1.10.420.10">
    <property type="entry name" value="Peroxidase, domain 2"/>
    <property type="match status" value="1"/>
</dbReference>
<evidence type="ECO:0000259" key="15">
    <source>
        <dbReference type="PROSITE" id="PS50873"/>
    </source>
</evidence>
<dbReference type="Pfam" id="PF11895">
    <property type="entry name" value="Peroxidase_ext"/>
    <property type="match status" value="1"/>
</dbReference>
<feature type="disulfide bond" evidence="13">
    <location>
        <begin position="60"/>
        <end position="142"/>
    </location>
</feature>
<keyword evidence="11 14" id="KW-0106">Calcium</keyword>
<feature type="site" description="Transition state stabilizer" evidence="12">
    <location>
        <position position="69"/>
    </location>
</feature>
<dbReference type="InterPro" id="IPR002016">
    <property type="entry name" value="Haem_peroxidase"/>
</dbReference>
<dbReference type="InterPro" id="IPR001621">
    <property type="entry name" value="Ligninase"/>
</dbReference>
<keyword evidence="2 14" id="KW-0575">Peroxidase</keyword>
<dbReference type="PRINTS" id="PR00458">
    <property type="entry name" value="PEROXIDASE"/>
</dbReference>
<dbReference type="GO" id="GO:0046872">
    <property type="term" value="F:metal ion binding"/>
    <property type="evidence" value="ECO:0007669"/>
    <property type="project" value="UniProtKB-UniRule"/>
</dbReference>
<dbReference type="GO" id="GO:0042744">
    <property type="term" value="P:hydrogen peroxide catabolic process"/>
    <property type="evidence" value="ECO:0007669"/>
    <property type="project" value="TreeGrafter"/>
</dbReference>
<evidence type="ECO:0000256" key="3">
    <source>
        <dbReference type="ARBA" id="ARBA00022617"/>
    </source>
</evidence>
<dbReference type="InterPro" id="IPR044831">
    <property type="entry name" value="Ccp1-like"/>
</dbReference>
<proteinExistence type="inferred from homology"/>
<protein>
    <recommendedName>
        <fullName evidence="14">Peroxidase</fullName>
        <ecNumber evidence="14">1.11.1.-</ecNumber>
    </recommendedName>
</protein>
<dbReference type="InterPro" id="IPR010255">
    <property type="entry name" value="Haem_peroxidase_sf"/>
</dbReference>
<comment type="cofactor">
    <cofactor evidence="11 14">
        <name>Ca(2+)</name>
        <dbReference type="ChEBI" id="CHEBI:29108"/>
    </cofactor>
    <text evidence="11 14">Binds 2 calcium ions per subunit.</text>
</comment>
<dbReference type="PROSITE" id="PS00436">
    <property type="entry name" value="PEROXIDASE_2"/>
    <property type="match status" value="1"/>
</dbReference>
<evidence type="ECO:0000256" key="9">
    <source>
        <dbReference type="ARBA" id="ARBA00023180"/>
    </source>
</evidence>
<feature type="disulfide bond" evidence="13">
    <location>
        <begin position="41"/>
        <end position="292"/>
    </location>
</feature>
<evidence type="ECO:0000256" key="2">
    <source>
        <dbReference type="ARBA" id="ARBA00022559"/>
    </source>
</evidence>
<feature type="binding site" evidence="11">
    <location>
        <position position="86"/>
    </location>
    <ligand>
        <name>Ca(2+)</name>
        <dbReference type="ChEBI" id="CHEBI:29108"/>
        <label>1</label>
    </ligand>
</feature>
<evidence type="ECO:0000313" key="16">
    <source>
        <dbReference type="EMBL" id="THH02945.1"/>
    </source>
</evidence>
<dbReference type="EMBL" id="SGPK01000532">
    <property type="protein sequence ID" value="THH02945.1"/>
    <property type="molecule type" value="Genomic_DNA"/>
</dbReference>
<dbReference type="Gene3D" id="1.10.520.10">
    <property type="match status" value="1"/>
</dbReference>
<evidence type="ECO:0000256" key="13">
    <source>
        <dbReference type="PIRSR" id="PIRSR601621-4"/>
    </source>
</evidence>
<feature type="chain" id="PRO_5021037419" description="Peroxidase" evidence="14">
    <location>
        <begin position="22"/>
        <end position="341"/>
    </location>
</feature>
<feature type="disulfide bond" evidence="13">
    <location>
        <begin position="256"/>
        <end position="321"/>
    </location>
</feature>
<evidence type="ECO:0000256" key="8">
    <source>
        <dbReference type="ARBA" id="ARBA00023157"/>
    </source>
</evidence>
<dbReference type="SUPFAM" id="SSF48113">
    <property type="entry name" value="Heme-dependent peroxidases"/>
    <property type="match status" value="1"/>
</dbReference>
<gene>
    <name evidence="16" type="ORF">EW145_g6667</name>
</gene>
<dbReference type="PROSITE" id="PS00435">
    <property type="entry name" value="PEROXIDASE_1"/>
    <property type="match status" value="1"/>
</dbReference>
<dbReference type="PROSITE" id="PS50873">
    <property type="entry name" value="PEROXIDASE_4"/>
    <property type="match status" value="1"/>
</dbReference>
<keyword evidence="17" id="KW-1185">Reference proteome</keyword>
<feature type="binding site" evidence="11">
    <location>
        <position position="216"/>
    </location>
    <ligand>
        <name>Ca(2+)</name>
        <dbReference type="ChEBI" id="CHEBI:29108"/>
        <label>2</label>
    </ligand>
</feature>
<dbReference type="AlphaFoldDB" id="A0A4S4KW40"/>
<evidence type="ECO:0000256" key="7">
    <source>
        <dbReference type="ARBA" id="ARBA00023004"/>
    </source>
</evidence>
<feature type="binding site" evidence="11">
    <location>
        <position position="74"/>
    </location>
    <ligand>
        <name>Ca(2+)</name>
        <dbReference type="ChEBI" id="CHEBI:29108"/>
        <label>1</label>
    </ligand>
</feature>
<feature type="signal peptide" evidence="14">
    <location>
        <begin position="1"/>
        <end position="21"/>
    </location>
</feature>
<feature type="active site" description="Proton acceptor" evidence="10">
    <location>
        <position position="73"/>
    </location>
</feature>
<dbReference type="Pfam" id="PF00141">
    <property type="entry name" value="peroxidase"/>
    <property type="match status" value="1"/>
</dbReference>
<dbReference type="PANTHER" id="PTHR31356">
    <property type="entry name" value="THYLAKOID LUMENAL 29 KDA PROTEIN, CHLOROPLASTIC-RELATED"/>
    <property type="match status" value="1"/>
</dbReference>
<dbReference type="PRINTS" id="PR00462">
    <property type="entry name" value="LIGNINASE"/>
</dbReference>
<evidence type="ECO:0000256" key="11">
    <source>
        <dbReference type="PIRSR" id="PIRSR601621-2"/>
    </source>
</evidence>
<evidence type="ECO:0000256" key="5">
    <source>
        <dbReference type="ARBA" id="ARBA00022729"/>
    </source>
</evidence>
<keyword evidence="7 11" id="KW-0408">Iron</keyword>
<dbReference type="GO" id="GO:0004601">
    <property type="term" value="F:peroxidase activity"/>
    <property type="evidence" value="ECO:0007669"/>
    <property type="project" value="UniProtKB-KW"/>
</dbReference>
<name>A0A4S4KW40_9AGAM</name>
<feature type="binding site" evidence="11">
    <location>
        <position position="218"/>
    </location>
    <ligand>
        <name>Ca(2+)</name>
        <dbReference type="ChEBI" id="CHEBI:29108"/>
        <label>2</label>
    </ligand>
</feature>
<dbReference type="GO" id="GO:0034599">
    <property type="term" value="P:cellular response to oxidative stress"/>
    <property type="evidence" value="ECO:0007669"/>
    <property type="project" value="InterPro"/>
</dbReference>
<organism evidence="16 17">
    <name type="scientific">Phellinidium pouzarii</name>
    <dbReference type="NCBI Taxonomy" id="167371"/>
    <lineage>
        <taxon>Eukaryota</taxon>
        <taxon>Fungi</taxon>
        <taxon>Dikarya</taxon>
        <taxon>Basidiomycota</taxon>
        <taxon>Agaricomycotina</taxon>
        <taxon>Agaricomycetes</taxon>
        <taxon>Hymenochaetales</taxon>
        <taxon>Hymenochaetaceae</taxon>
        <taxon>Phellinidium</taxon>
    </lineage>
</organism>
<dbReference type="Proteomes" id="UP000308199">
    <property type="component" value="Unassembled WGS sequence"/>
</dbReference>
<accession>A0A4S4KW40</accession>
<comment type="cofactor">
    <cofactor evidence="11">
        <name>heme b</name>
        <dbReference type="ChEBI" id="CHEBI:60344"/>
    </cofactor>
    <text evidence="11">Binds 1 heme b (iron(II)-protoporphyrin IX) group per subunit.</text>
</comment>
<evidence type="ECO:0000256" key="4">
    <source>
        <dbReference type="ARBA" id="ARBA00022723"/>
    </source>
</evidence>
<feature type="binding site" evidence="11">
    <location>
        <position position="199"/>
    </location>
    <ligand>
        <name>Ca(2+)</name>
        <dbReference type="ChEBI" id="CHEBI:29108"/>
        <label>2</label>
    </ligand>
</feature>
<keyword evidence="6 14" id="KW-0560">Oxidoreductase</keyword>
<dbReference type="EC" id="1.11.1.-" evidence="14"/>
<feature type="binding site" evidence="11">
    <location>
        <position position="223"/>
    </location>
    <ligand>
        <name>Ca(2+)</name>
        <dbReference type="ChEBI" id="CHEBI:29108"/>
        <label>2</label>
    </ligand>
</feature>
<evidence type="ECO:0000256" key="10">
    <source>
        <dbReference type="PIRSR" id="PIRSR601621-1"/>
    </source>
</evidence>
<keyword evidence="4 11" id="KW-0479">Metal-binding</keyword>
<feature type="disulfide bond" evidence="13">
    <location>
        <begin position="29"/>
        <end position="42"/>
    </location>
</feature>
<keyword evidence="3 11" id="KW-0349">Heme</keyword>
<reference evidence="16 17" key="1">
    <citation type="submission" date="2019-02" db="EMBL/GenBank/DDBJ databases">
        <title>Genome sequencing of the rare red list fungi Phellinidium pouzarii.</title>
        <authorList>
            <person name="Buettner E."/>
            <person name="Kellner H."/>
        </authorList>
    </citation>
    <scope>NUCLEOTIDE SEQUENCE [LARGE SCALE GENOMIC DNA]</scope>
    <source>
        <strain evidence="16 17">DSM 108285</strain>
    </source>
</reference>
<dbReference type="GO" id="GO:0020037">
    <property type="term" value="F:heme binding"/>
    <property type="evidence" value="ECO:0007669"/>
    <property type="project" value="UniProtKB-UniRule"/>
</dbReference>
<sequence>MVFKELFALASVAASLSGSYAAITKHVPCPDGIHTATNTACCTWFTILDDLQANLFDNECGQEAREALRLTFHDAMGFSPETGGGGADGSIITFASTELTYAANDDGGVQDIVTNLTPFVSKYNVTPGDLVFFAGVVGLSNCPGAPTGLQFLTGRPLPVAAAPDGLVSLPTDSVSTILARFADVGFSADEVVALLASHSVAAADGISGTGHGAPFDSTAAVFDSQFFVETQLNETLPGAVRLPSDGLLARDNRTACTWQGFVTDEDGMRSAFAAALIKLSVVAQTTSDLTDCSEVIPGVQVDTAEPYFPGTLTITDVDQACTATPFPTLTQDAAVTSLAPV</sequence>
<keyword evidence="8 13" id="KW-1015">Disulfide bond</keyword>
<dbReference type="GO" id="GO:0000302">
    <property type="term" value="P:response to reactive oxygen species"/>
    <property type="evidence" value="ECO:0007669"/>
    <property type="project" value="TreeGrafter"/>
</dbReference>